<dbReference type="SUPFAM" id="SSF75005">
    <property type="entry name" value="Arabinanase/levansucrase/invertase"/>
    <property type="match status" value="1"/>
</dbReference>
<feature type="binding site" evidence="2">
    <location>
        <position position="164"/>
    </location>
    <ligand>
        <name>substrate</name>
    </ligand>
</feature>
<name>A0A5S4FT15_9ACTN</name>
<dbReference type="InterPro" id="IPR003469">
    <property type="entry name" value="Glyco_hydro_68"/>
</dbReference>
<dbReference type="Gene3D" id="2.115.10.20">
    <property type="entry name" value="Glycosyl hydrolase domain, family 43"/>
    <property type="match status" value="1"/>
</dbReference>
<feature type="site" description="Transition state stabilizer" evidence="4">
    <location>
        <position position="247"/>
    </location>
</feature>
<organism evidence="6 7">
    <name type="scientific">Nonomuraea turkmeniaca</name>
    <dbReference type="NCBI Taxonomy" id="103838"/>
    <lineage>
        <taxon>Bacteria</taxon>
        <taxon>Bacillati</taxon>
        <taxon>Actinomycetota</taxon>
        <taxon>Actinomycetes</taxon>
        <taxon>Streptosporangiales</taxon>
        <taxon>Streptosporangiaceae</taxon>
        <taxon>Nonomuraea</taxon>
    </lineage>
</organism>
<evidence type="ECO:0000256" key="1">
    <source>
        <dbReference type="ARBA" id="ARBA00006775"/>
    </source>
</evidence>
<keyword evidence="3" id="KW-0106">Calcium</keyword>
<dbReference type="GO" id="GO:0009758">
    <property type="term" value="P:carbohydrate utilization"/>
    <property type="evidence" value="ECO:0007669"/>
    <property type="project" value="InterPro"/>
</dbReference>
<gene>
    <name evidence="6" type="ORF">ETD86_07165</name>
</gene>
<accession>A0A5S4FT15</accession>
<reference evidence="6 7" key="1">
    <citation type="submission" date="2019-05" db="EMBL/GenBank/DDBJ databases">
        <title>Draft genome sequence of Nonomuraea turkmeniaca DSM 43926.</title>
        <authorList>
            <person name="Saricaoglu S."/>
            <person name="Isik K."/>
        </authorList>
    </citation>
    <scope>NUCLEOTIDE SEQUENCE [LARGE SCALE GENOMIC DNA]</scope>
    <source>
        <strain evidence="6 7">DSM 43926</strain>
    </source>
</reference>
<evidence type="ECO:0000256" key="3">
    <source>
        <dbReference type="PIRSR" id="PIRSR603469-3"/>
    </source>
</evidence>
<comment type="caution">
    <text evidence="6">The sequence shown here is derived from an EMBL/GenBank/DDBJ whole genome shotgun (WGS) entry which is preliminary data.</text>
</comment>
<proteinExistence type="inferred from homology"/>
<dbReference type="GO" id="GO:0016787">
    <property type="term" value="F:hydrolase activity"/>
    <property type="evidence" value="ECO:0007669"/>
    <property type="project" value="UniProtKB-KW"/>
</dbReference>
<dbReference type="CDD" id="cd08997">
    <property type="entry name" value="GH68"/>
    <property type="match status" value="1"/>
</dbReference>
<feature type="binding site" evidence="2">
    <location>
        <position position="94"/>
    </location>
    <ligand>
        <name>substrate</name>
    </ligand>
</feature>
<evidence type="ECO:0000313" key="6">
    <source>
        <dbReference type="EMBL" id="TMR23762.1"/>
    </source>
</evidence>
<dbReference type="EMBL" id="VCKY01000016">
    <property type="protein sequence ID" value="TMR23762.1"/>
    <property type="molecule type" value="Genomic_DNA"/>
</dbReference>
<keyword evidence="3" id="KW-0479">Metal-binding</keyword>
<dbReference type="GO" id="GO:0046872">
    <property type="term" value="F:metal ion binding"/>
    <property type="evidence" value="ECO:0007669"/>
    <property type="project" value="UniProtKB-KW"/>
</dbReference>
<dbReference type="OrthoDB" id="3359526at2"/>
<keyword evidence="6" id="KW-0378">Hydrolase</keyword>
<evidence type="ECO:0000313" key="7">
    <source>
        <dbReference type="Proteomes" id="UP000309128"/>
    </source>
</evidence>
<dbReference type="Pfam" id="PF02435">
    <property type="entry name" value="Glyco_hydro_68"/>
    <property type="match status" value="1"/>
</dbReference>
<feature type="binding site" evidence="3">
    <location>
        <position position="141"/>
    </location>
    <ligand>
        <name>Ca(2+)</name>
        <dbReference type="ChEBI" id="CHEBI:29108"/>
        <label>1</label>
    </ligand>
</feature>
<comment type="similarity">
    <text evidence="1 5">Belongs to the glycosyl hydrolase 68 family.</text>
</comment>
<keyword evidence="7" id="KW-1185">Reference proteome</keyword>
<sequence length="438" mass="47924">MGPSRLHHIPRVKEEVIHGPTRTARRRARSGHRIVRASESGRWSPPPAGCHVSGGRPARWTRRHLDLLADTGATTAPVIDPSAVPRILPDYDLWDLWPIQEEDGSTSVAGGYELWMALSAPALGHPEERHDQARIRLLGKNGEEWKDLGNAFADGISPGSREWSGSAVRRPDGTVSVFYTAAGRRGEARPTYRQSVIETRPTLIADRGRILLQQDAQHREVLRSDGRMYLPADEADGAPGRIRAFRDPGWFRDPAGGRDHLLVAASTPWKDGFTGAIALAEPRGDAWSLLPPLLVAEGVNHELERPHVIVHGSWYYLFFCTQRHNFHPAGRAPTGLYGFAAPSLTGPYEPLNGSGLVIQNPSLEPDQAYAWLVLPDLHVVSFANYRSHQGVDPRYAVAAQARADFGGTISPMLRLTLDGMTTSVVPVATGLQNTPASS</sequence>
<dbReference type="AlphaFoldDB" id="A0A5S4FT15"/>
<evidence type="ECO:0000256" key="4">
    <source>
        <dbReference type="PIRSR" id="PIRSR603469-4"/>
    </source>
</evidence>
<evidence type="ECO:0000256" key="5">
    <source>
        <dbReference type="RuleBase" id="RU361220"/>
    </source>
</evidence>
<evidence type="ECO:0000256" key="2">
    <source>
        <dbReference type="PIRSR" id="PIRSR603469-2"/>
    </source>
</evidence>
<dbReference type="GO" id="GO:0050053">
    <property type="term" value="F:levansucrase activity"/>
    <property type="evidence" value="ECO:0007669"/>
    <property type="project" value="InterPro"/>
</dbReference>
<comment type="cofactor">
    <cofactor evidence="3">
        <name>Ca(2+)</name>
        <dbReference type="ChEBI" id="CHEBI:29108"/>
    </cofactor>
</comment>
<protein>
    <submittedName>
        <fullName evidence="6">Glycoside hydrolase family 68 protein</fullName>
    </submittedName>
</protein>
<dbReference type="InterPro" id="IPR023296">
    <property type="entry name" value="Glyco_hydro_beta-prop_sf"/>
</dbReference>
<dbReference type="Proteomes" id="UP000309128">
    <property type="component" value="Unassembled WGS sequence"/>
</dbReference>